<evidence type="ECO:0000256" key="1">
    <source>
        <dbReference type="SAM" id="SignalP"/>
    </source>
</evidence>
<keyword evidence="4" id="KW-1185">Reference proteome</keyword>
<evidence type="ECO:0000313" key="3">
    <source>
        <dbReference type="EMBL" id="AQP52933.1"/>
    </source>
</evidence>
<name>A0A1Q2D3L5_9ENTE</name>
<keyword evidence="1" id="KW-0732">Signal</keyword>
<dbReference type="STRING" id="633807.BW732_00960"/>
<organism evidence="3 4">
    <name type="scientific">Vagococcus penaei</name>
    <dbReference type="NCBI Taxonomy" id="633807"/>
    <lineage>
        <taxon>Bacteria</taxon>
        <taxon>Bacillati</taxon>
        <taxon>Bacillota</taxon>
        <taxon>Bacilli</taxon>
        <taxon>Lactobacillales</taxon>
        <taxon>Enterococcaceae</taxon>
        <taxon>Vagococcus</taxon>
    </lineage>
</organism>
<dbReference type="AlphaFoldDB" id="A0A1Q2D3L5"/>
<feature type="domain" description="SCP" evidence="2">
    <location>
        <begin position="371"/>
        <end position="489"/>
    </location>
</feature>
<protein>
    <recommendedName>
        <fullName evidence="2">SCP domain-containing protein</fullName>
    </recommendedName>
</protein>
<dbReference type="Pfam" id="PF00188">
    <property type="entry name" value="CAP"/>
    <property type="match status" value="1"/>
</dbReference>
<sequence>MKNNKKISLILVSSATLVSLFGIANTEIVPVSLQTYHVEAARTPQGPWIRENKVVKISARNQNIYNDFNWKFRQSTNNVYNKIYKVTGKYNHENGFTYYSLYENNRWSGYINANFVQNADPQGPWIKENKTVTVVSRNQSIYNNFDWDVRQSSNNIYGKEYKVTGKYHHQNGFIYYSLYSNGKWQGYINSNFTREGTPQGPWIKENKTVTVVSYNQSIYNNFDWDVRQSSNNIYGKEYKVTGKYHHQNGFIYYSLYSNGKWQGYINSNFTREGTPQGPWHRENRFVEVNTQNGYTYNDFNWNNRNRLSNLVGKKLKATGKYHHMNGTTYYSLSDSQGKWQGYLEANKVSDYVDESNQTTALEAEVEQKVTSMINRHRQANGRPHLKSRQRLSGAARVRAEELETYYSHTRPDGAHFSTVLGETGVPEFQTSGENILKYTTNKTVDADYLANKMFNGWKNSQGHNENMLNRKFEEMAVAVYINGEAYYGVTLLYTPYRG</sequence>
<dbReference type="CDD" id="cd05379">
    <property type="entry name" value="CAP_bacterial"/>
    <property type="match status" value="1"/>
</dbReference>
<dbReference type="EMBL" id="CP019609">
    <property type="protein sequence ID" value="AQP52933.1"/>
    <property type="molecule type" value="Genomic_DNA"/>
</dbReference>
<dbReference type="PANTHER" id="PTHR31157:SF1">
    <property type="entry name" value="SCP DOMAIN-CONTAINING PROTEIN"/>
    <property type="match status" value="1"/>
</dbReference>
<evidence type="ECO:0000259" key="2">
    <source>
        <dbReference type="Pfam" id="PF00188"/>
    </source>
</evidence>
<dbReference type="PANTHER" id="PTHR31157">
    <property type="entry name" value="SCP DOMAIN-CONTAINING PROTEIN"/>
    <property type="match status" value="1"/>
</dbReference>
<dbReference type="Gene3D" id="3.40.33.10">
    <property type="entry name" value="CAP"/>
    <property type="match status" value="1"/>
</dbReference>
<reference evidence="3 4" key="1">
    <citation type="journal article" date="2010" name="Int. J. Syst. Evol. Microbiol.">
        <title>Vagococcus penaei sp. nov., isolated from spoilage microbiota of cooked shrimp (Penaeus vannamei).</title>
        <authorList>
            <person name="Jaffres E."/>
            <person name="Prevost H."/>
            <person name="Rossero A."/>
            <person name="Joffraud J.J."/>
            <person name="Dousset X."/>
        </authorList>
    </citation>
    <scope>NUCLEOTIDE SEQUENCE [LARGE SCALE GENOMIC DNA]</scope>
    <source>
        <strain evidence="3 4">CD276</strain>
    </source>
</reference>
<dbReference type="InterPro" id="IPR014044">
    <property type="entry name" value="CAP_dom"/>
</dbReference>
<dbReference type="KEGG" id="vpi:BW732_00960"/>
<accession>A0A1Q2D3L5</accession>
<feature type="chain" id="PRO_5013066323" description="SCP domain-containing protein" evidence="1">
    <location>
        <begin position="25"/>
        <end position="498"/>
    </location>
</feature>
<evidence type="ECO:0000313" key="4">
    <source>
        <dbReference type="Proteomes" id="UP000188246"/>
    </source>
</evidence>
<proteinExistence type="predicted"/>
<feature type="signal peptide" evidence="1">
    <location>
        <begin position="1"/>
        <end position="24"/>
    </location>
</feature>
<dbReference type="RefSeq" id="WP_161485491.1">
    <property type="nucleotide sequence ID" value="NZ_CP019609.1"/>
</dbReference>
<dbReference type="InterPro" id="IPR035940">
    <property type="entry name" value="CAP_sf"/>
</dbReference>
<dbReference type="SUPFAM" id="SSF55797">
    <property type="entry name" value="PR-1-like"/>
    <property type="match status" value="1"/>
</dbReference>
<gene>
    <name evidence="3" type="ORF">BW732_00960</name>
</gene>
<dbReference type="Proteomes" id="UP000188246">
    <property type="component" value="Chromosome"/>
</dbReference>